<dbReference type="AlphaFoldDB" id="A0A8J2L4C8"/>
<dbReference type="InterPro" id="IPR002293">
    <property type="entry name" value="AA/rel_permease1"/>
</dbReference>
<dbReference type="PANTHER" id="PTHR11785:SF512">
    <property type="entry name" value="SOBREMESA, ISOFORM B"/>
    <property type="match status" value="1"/>
</dbReference>
<dbReference type="GO" id="GO:0016020">
    <property type="term" value="C:membrane"/>
    <property type="evidence" value="ECO:0007669"/>
    <property type="project" value="UniProtKB-SubCell"/>
</dbReference>
<keyword evidence="7" id="KW-1185">Reference proteome</keyword>
<keyword evidence="3 5" id="KW-1133">Transmembrane helix</keyword>
<evidence type="ECO:0000256" key="5">
    <source>
        <dbReference type="SAM" id="Phobius"/>
    </source>
</evidence>
<proteinExistence type="predicted"/>
<reference evidence="6" key="1">
    <citation type="submission" date="2021-06" db="EMBL/GenBank/DDBJ databases">
        <authorList>
            <person name="Hodson N. C."/>
            <person name="Mongue J. A."/>
            <person name="Jaron S. K."/>
        </authorList>
    </citation>
    <scope>NUCLEOTIDE SEQUENCE</scope>
</reference>
<gene>
    <name evidence="6" type="ORF">AFUS01_LOCUS36082</name>
</gene>
<comment type="caution">
    <text evidence="6">The sequence shown here is derived from an EMBL/GenBank/DDBJ whole genome shotgun (WGS) entry which is preliminary data.</text>
</comment>
<dbReference type="PANTHER" id="PTHR11785">
    <property type="entry name" value="AMINO ACID TRANSPORTER"/>
    <property type="match status" value="1"/>
</dbReference>
<dbReference type="GO" id="GO:0015179">
    <property type="term" value="F:L-amino acid transmembrane transporter activity"/>
    <property type="evidence" value="ECO:0007669"/>
    <property type="project" value="TreeGrafter"/>
</dbReference>
<evidence type="ECO:0000313" key="7">
    <source>
        <dbReference type="Proteomes" id="UP000708208"/>
    </source>
</evidence>
<organism evidence="6 7">
    <name type="scientific">Allacma fusca</name>
    <dbReference type="NCBI Taxonomy" id="39272"/>
    <lineage>
        <taxon>Eukaryota</taxon>
        <taxon>Metazoa</taxon>
        <taxon>Ecdysozoa</taxon>
        <taxon>Arthropoda</taxon>
        <taxon>Hexapoda</taxon>
        <taxon>Collembola</taxon>
        <taxon>Symphypleona</taxon>
        <taxon>Sminthuridae</taxon>
        <taxon>Allacma</taxon>
    </lineage>
</organism>
<keyword evidence="4 5" id="KW-0472">Membrane</keyword>
<evidence type="ECO:0000313" key="6">
    <source>
        <dbReference type="EMBL" id="CAG7826011.1"/>
    </source>
</evidence>
<keyword evidence="2 5" id="KW-0812">Transmembrane</keyword>
<feature type="transmembrane region" description="Helical" evidence="5">
    <location>
        <begin position="107"/>
        <end position="126"/>
    </location>
</feature>
<sequence>TFNFTGAITYIELSTVIPASGGEYPYLLAGFGAIPAFLNSWSALTLLRPSQLAVICLTCANNIVEPFVDNMEDSNIIWGARLIAAAIIVMLTFINCYSVQFATRVQVVFTIAKLIGIAVIIGAGIYNLCTGKTDNL</sequence>
<evidence type="ECO:0000256" key="2">
    <source>
        <dbReference type="ARBA" id="ARBA00022692"/>
    </source>
</evidence>
<evidence type="ECO:0000256" key="3">
    <source>
        <dbReference type="ARBA" id="ARBA00022989"/>
    </source>
</evidence>
<name>A0A8J2L4C8_9HEXA</name>
<dbReference type="InterPro" id="IPR050598">
    <property type="entry name" value="AminoAcid_Transporter"/>
</dbReference>
<feature type="transmembrane region" description="Helical" evidence="5">
    <location>
        <begin position="76"/>
        <end position="95"/>
    </location>
</feature>
<accession>A0A8J2L4C8</accession>
<feature type="non-terminal residue" evidence="6">
    <location>
        <position position="136"/>
    </location>
</feature>
<evidence type="ECO:0000256" key="4">
    <source>
        <dbReference type="ARBA" id="ARBA00023136"/>
    </source>
</evidence>
<dbReference type="Pfam" id="PF13520">
    <property type="entry name" value="AA_permease_2"/>
    <property type="match status" value="1"/>
</dbReference>
<feature type="non-terminal residue" evidence="6">
    <location>
        <position position="1"/>
    </location>
</feature>
<comment type="subcellular location">
    <subcellularLocation>
        <location evidence="1">Membrane</location>
        <topology evidence="1">Multi-pass membrane protein</topology>
    </subcellularLocation>
</comment>
<dbReference type="Proteomes" id="UP000708208">
    <property type="component" value="Unassembled WGS sequence"/>
</dbReference>
<evidence type="ECO:0000256" key="1">
    <source>
        <dbReference type="ARBA" id="ARBA00004141"/>
    </source>
</evidence>
<protein>
    <submittedName>
        <fullName evidence="6">Uncharacterized protein</fullName>
    </submittedName>
</protein>
<dbReference type="EMBL" id="CAJVCH010538253">
    <property type="protein sequence ID" value="CAG7826011.1"/>
    <property type="molecule type" value="Genomic_DNA"/>
</dbReference>
<dbReference type="OrthoDB" id="3257095at2759"/>